<comment type="caution">
    <text evidence="1">The sequence shown here is derived from an EMBL/GenBank/DDBJ whole genome shotgun (WGS) entry which is preliminary data.</text>
</comment>
<name>A0A1U9QAS7_ECOLX</name>
<reference evidence="1" key="1">
    <citation type="submission" date="2018-06" db="EMBL/GenBank/DDBJ databases">
        <authorList>
            <person name="Ashton P.M."/>
            <person name="Dallman T."/>
            <person name="Nair S."/>
            <person name="De Pinna E."/>
            <person name="Peters T."/>
            <person name="Grant K."/>
        </authorList>
    </citation>
    <scope>NUCLEOTIDE SEQUENCE [LARGE SCALE GENOMIC DNA]</scope>
    <source>
        <strain evidence="1">462023</strain>
    </source>
</reference>
<sequence>MLNVAIENQNGWNYSAPAPHKTGAGRGNPKSFTAHNRAQAVFLCVKHSHIRIMVGRAGQPQGWPGSVMTGISTPVRLTTLMVVENLGGELIKFIAEAAIMATILTLSHPDVTIENGRAVTTSVAIAEFFGKRHERVLDKIRNLDCSAKFTEHNFVSSEYTDSTGRKLPMYQITKNGFVFLVMGFTGKKAAAFKEAYIAEFDRMEAELRQNNAPSPDKMIHGDGRTLVIRLDEHGNIKFTETVPDDAMVCTLDTFRFYLEKQGWTLVNRSAIKNMTVEQLLKIHC</sequence>
<evidence type="ECO:0000313" key="1">
    <source>
        <dbReference type="EMBL" id="MJL96630.1"/>
    </source>
</evidence>
<dbReference type="EMBL" id="RTJF01000102">
    <property type="protein sequence ID" value="MJL96630.1"/>
    <property type="molecule type" value="Genomic_DNA"/>
</dbReference>
<dbReference type="NCBIfam" id="TIGR02681">
    <property type="entry name" value="phage_pRha"/>
    <property type="match status" value="1"/>
</dbReference>
<dbReference type="RefSeq" id="WP_001586950.1">
    <property type="nucleotide sequence ID" value="NZ_BFIK01000011.1"/>
</dbReference>
<dbReference type="Proteomes" id="UP000885382">
    <property type="component" value="Unassembled WGS sequence"/>
</dbReference>
<dbReference type="Pfam" id="PF10554">
    <property type="entry name" value="Phage_ASH"/>
    <property type="match status" value="1"/>
</dbReference>
<dbReference type="Pfam" id="PF09669">
    <property type="entry name" value="Phage_pRha"/>
    <property type="match status" value="1"/>
</dbReference>
<accession>A0A1U9QAS7</accession>
<gene>
    <name evidence="1" type="ORF">DNX30_28985</name>
</gene>
<dbReference type="InterPro" id="IPR014054">
    <property type="entry name" value="Phage_regulatory_Rha"/>
</dbReference>
<protein>
    <submittedName>
        <fullName evidence="1">Transcriptional regulator</fullName>
    </submittedName>
</protein>
<proteinExistence type="predicted"/>
<organism evidence="1">
    <name type="scientific">Escherichia coli</name>
    <dbReference type="NCBI Taxonomy" id="562"/>
    <lineage>
        <taxon>Bacteria</taxon>
        <taxon>Pseudomonadati</taxon>
        <taxon>Pseudomonadota</taxon>
        <taxon>Gammaproteobacteria</taxon>
        <taxon>Enterobacterales</taxon>
        <taxon>Enterobacteriaceae</taxon>
        <taxon>Escherichia</taxon>
    </lineage>
</organism>
<dbReference type="InterPro" id="IPR018880">
    <property type="entry name" value="Phage_P4_Ash"/>
</dbReference>
<dbReference type="AlphaFoldDB" id="A0A1U9QAS7"/>